<keyword evidence="1" id="KW-1133">Transmembrane helix</keyword>
<keyword evidence="3" id="KW-1185">Reference proteome</keyword>
<dbReference type="EMBL" id="FRCZ01000006">
    <property type="protein sequence ID" value="SHN27757.1"/>
    <property type="molecule type" value="Genomic_DNA"/>
</dbReference>
<organism evidence="2 3">
    <name type="scientific">Gracilibacillus kekensis</name>
    <dbReference type="NCBI Taxonomy" id="1027249"/>
    <lineage>
        <taxon>Bacteria</taxon>
        <taxon>Bacillati</taxon>
        <taxon>Bacillota</taxon>
        <taxon>Bacilli</taxon>
        <taxon>Bacillales</taxon>
        <taxon>Bacillaceae</taxon>
        <taxon>Gracilibacillus</taxon>
    </lineage>
</organism>
<evidence type="ECO:0000313" key="2">
    <source>
        <dbReference type="EMBL" id="SHN27757.1"/>
    </source>
</evidence>
<sequence length="41" mass="4610">MLDINVLKADPILAFLIFGGLTYALILIIVLIIQLTKKLFH</sequence>
<keyword evidence="1" id="KW-0472">Membrane</keyword>
<name>A0A1M7QAV5_9BACI</name>
<evidence type="ECO:0000256" key="1">
    <source>
        <dbReference type="SAM" id="Phobius"/>
    </source>
</evidence>
<reference evidence="2 3" key="1">
    <citation type="submission" date="2016-11" db="EMBL/GenBank/DDBJ databases">
        <authorList>
            <person name="Jaros S."/>
            <person name="Januszkiewicz K."/>
            <person name="Wedrychowicz H."/>
        </authorList>
    </citation>
    <scope>NUCLEOTIDE SEQUENCE [LARGE SCALE GENOMIC DNA]</scope>
    <source>
        <strain evidence="2 3">CGMCC 1.10681</strain>
    </source>
</reference>
<proteinExistence type="predicted"/>
<gene>
    <name evidence="2" type="ORF">SAMN05216179_2997</name>
</gene>
<protein>
    <submittedName>
        <fullName evidence="2">Uncharacterized protein</fullName>
    </submittedName>
</protein>
<feature type="transmembrane region" description="Helical" evidence="1">
    <location>
        <begin position="12"/>
        <end position="33"/>
    </location>
</feature>
<keyword evidence="1" id="KW-0812">Transmembrane</keyword>
<dbReference type="Proteomes" id="UP000184184">
    <property type="component" value="Unassembled WGS sequence"/>
</dbReference>
<accession>A0A1M7QAV5</accession>
<evidence type="ECO:0000313" key="3">
    <source>
        <dbReference type="Proteomes" id="UP000184184"/>
    </source>
</evidence>
<dbReference type="AlphaFoldDB" id="A0A1M7QAV5"/>